<dbReference type="AlphaFoldDB" id="A0A3S2WSM2"/>
<sequence>MDVTALNPRELRNALGQFPTGVCIVTAAVEGEQIGMTISSFNTLSLDPPLVLFSIDRRAKSLPLWEKAQGYAVNVLSEKQRDLSNRFAKSLGEKWQGVRFERGLADAPVFPGVAAAFECAPHAIHDGGDHLLFVAEVKRFRSESDRTPLVFSQGRYVTLKSTETAAPLWPLDIHY</sequence>
<dbReference type="SMART" id="SM00903">
    <property type="entry name" value="Flavin_Reduct"/>
    <property type="match status" value="1"/>
</dbReference>
<evidence type="ECO:0000256" key="1">
    <source>
        <dbReference type="ARBA" id="ARBA00008898"/>
    </source>
</evidence>
<dbReference type="PANTHER" id="PTHR30466">
    <property type="entry name" value="FLAVIN REDUCTASE"/>
    <property type="match status" value="1"/>
</dbReference>
<dbReference type="EMBL" id="SADE01000002">
    <property type="protein sequence ID" value="RVU36842.1"/>
    <property type="molecule type" value="Genomic_DNA"/>
</dbReference>
<dbReference type="GO" id="GO:0010181">
    <property type="term" value="F:FMN binding"/>
    <property type="evidence" value="ECO:0007669"/>
    <property type="project" value="InterPro"/>
</dbReference>
<keyword evidence="5" id="KW-1185">Reference proteome</keyword>
<dbReference type="RefSeq" id="WP_127766318.1">
    <property type="nucleotide sequence ID" value="NZ_SADE01000002.1"/>
</dbReference>
<dbReference type="PANTHER" id="PTHR30466:SF11">
    <property type="entry name" value="FLAVIN-DEPENDENT MONOOXYGENASE, REDUCTASE SUBUNIT HSAB"/>
    <property type="match status" value="1"/>
</dbReference>
<evidence type="ECO:0000256" key="2">
    <source>
        <dbReference type="ARBA" id="ARBA00023002"/>
    </source>
</evidence>
<dbReference type="GO" id="GO:0042602">
    <property type="term" value="F:riboflavin reductase (NADPH) activity"/>
    <property type="evidence" value="ECO:0007669"/>
    <property type="project" value="TreeGrafter"/>
</dbReference>
<comment type="caution">
    <text evidence="4">The sequence shown here is derived from an EMBL/GenBank/DDBJ whole genome shotgun (WGS) entry which is preliminary data.</text>
</comment>
<dbReference type="Proteomes" id="UP000287447">
    <property type="component" value="Unassembled WGS sequence"/>
</dbReference>
<dbReference type="InterPro" id="IPR012349">
    <property type="entry name" value="Split_barrel_FMN-bd"/>
</dbReference>
<evidence type="ECO:0000313" key="4">
    <source>
        <dbReference type="EMBL" id="RVU36842.1"/>
    </source>
</evidence>
<dbReference type="SUPFAM" id="SSF50475">
    <property type="entry name" value="FMN-binding split barrel"/>
    <property type="match status" value="1"/>
</dbReference>
<reference evidence="5" key="1">
    <citation type="submission" date="2019-01" db="EMBL/GenBank/DDBJ databases">
        <title>Gri0909 isolated from a small marine red alga.</title>
        <authorList>
            <person name="Kim J."/>
            <person name="Jeong S.E."/>
            <person name="Jeon C.O."/>
        </authorList>
    </citation>
    <scope>NUCLEOTIDE SEQUENCE [LARGE SCALE GENOMIC DNA]</scope>
    <source>
        <strain evidence="5">Gri0909</strain>
    </source>
</reference>
<dbReference type="Pfam" id="PF01613">
    <property type="entry name" value="Flavin_Reduct"/>
    <property type="match status" value="1"/>
</dbReference>
<name>A0A3S2WSM2_9PROT</name>
<keyword evidence="2" id="KW-0560">Oxidoreductase</keyword>
<comment type="similarity">
    <text evidence="1">Belongs to the non-flavoprotein flavin reductase family.</text>
</comment>
<dbReference type="InterPro" id="IPR002563">
    <property type="entry name" value="Flavin_Rdtase-like_dom"/>
</dbReference>
<accession>A0A3S2WSM2</accession>
<proteinExistence type="inferred from homology"/>
<evidence type="ECO:0000259" key="3">
    <source>
        <dbReference type="SMART" id="SM00903"/>
    </source>
</evidence>
<dbReference type="OrthoDB" id="9792858at2"/>
<protein>
    <submittedName>
        <fullName evidence="4">Flavin reductase</fullName>
    </submittedName>
</protein>
<dbReference type="InterPro" id="IPR050268">
    <property type="entry name" value="NADH-dep_flavin_reductase"/>
</dbReference>
<gene>
    <name evidence="4" type="ORF">EOI86_16905</name>
</gene>
<evidence type="ECO:0000313" key="5">
    <source>
        <dbReference type="Proteomes" id="UP000287447"/>
    </source>
</evidence>
<dbReference type="Gene3D" id="2.30.110.10">
    <property type="entry name" value="Electron Transport, Fmn-binding Protein, Chain A"/>
    <property type="match status" value="1"/>
</dbReference>
<feature type="domain" description="Flavin reductase like" evidence="3">
    <location>
        <begin position="15"/>
        <end position="158"/>
    </location>
</feature>
<organism evidence="4 5">
    <name type="scientific">Hwanghaeella grinnelliae</name>
    <dbReference type="NCBI Taxonomy" id="2500179"/>
    <lineage>
        <taxon>Bacteria</taxon>
        <taxon>Pseudomonadati</taxon>
        <taxon>Pseudomonadota</taxon>
        <taxon>Alphaproteobacteria</taxon>
        <taxon>Rhodospirillales</taxon>
        <taxon>Rhodospirillaceae</taxon>
        <taxon>Hwanghaeella</taxon>
    </lineage>
</organism>